<dbReference type="GO" id="GO:0003700">
    <property type="term" value="F:DNA-binding transcription factor activity"/>
    <property type="evidence" value="ECO:0007669"/>
    <property type="project" value="InterPro"/>
</dbReference>
<organism evidence="4 5">
    <name type="scientific">Flagellimonas allohymeniacidonis</name>
    <dbReference type="NCBI Taxonomy" id="2517819"/>
    <lineage>
        <taxon>Bacteria</taxon>
        <taxon>Pseudomonadati</taxon>
        <taxon>Bacteroidota</taxon>
        <taxon>Flavobacteriia</taxon>
        <taxon>Flavobacteriales</taxon>
        <taxon>Flavobacteriaceae</taxon>
        <taxon>Flagellimonas</taxon>
    </lineage>
</organism>
<protein>
    <submittedName>
        <fullName evidence="4">YafY family transcriptional regulator</fullName>
    </submittedName>
</protein>
<evidence type="ECO:0000313" key="4">
    <source>
        <dbReference type="EMBL" id="TAI49206.1"/>
    </source>
</evidence>
<keyword evidence="2" id="KW-0804">Transcription</keyword>
<dbReference type="AlphaFoldDB" id="A0A4Q8QLQ5"/>
<dbReference type="RefSeq" id="WP_130610661.1">
    <property type="nucleotide sequence ID" value="NZ_SGIU01000001.1"/>
</dbReference>
<evidence type="ECO:0000313" key="5">
    <source>
        <dbReference type="Proteomes" id="UP000291981"/>
    </source>
</evidence>
<dbReference type="PANTHER" id="PTHR34580">
    <property type="match status" value="1"/>
</dbReference>
<dbReference type="OrthoDB" id="9815009at2"/>
<evidence type="ECO:0000256" key="1">
    <source>
        <dbReference type="ARBA" id="ARBA00023015"/>
    </source>
</evidence>
<dbReference type="EMBL" id="SGIU01000001">
    <property type="protein sequence ID" value="TAI49206.1"/>
    <property type="molecule type" value="Genomic_DNA"/>
</dbReference>
<feature type="domain" description="HTH deoR-type" evidence="3">
    <location>
        <begin position="3"/>
        <end position="58"/>
    </location>
</feature>
<dbReference type="PANTHER" id="PTHR34580:SF1">
    <property type="entry name" value="PROTEIN PAFC"/>
    <property type="match status" value="1"/>
</dbReference>
<dbReference type="PROSITE" id="PS51000">
    <property type="entry name" value="HTH_DEOR_2"/>
    <property type="match status" value="1"/>
</dbReference>
<dbReference type="SUPFAM" id="SSF46785">
    <property type="entry name" value="Winged helix' DNA-binding domain"/>
    <property type="match status" value="1"/>
</dbReference>
<keyword evidence="5" id="KW-1185">Reference proteome</keyword>
<dbReference type="InterPro" id="IPR026881">
    <property type="entry name" value="WYL_dom"/>
</dbReference>
<keyword evidence="1" id="KW-0805">Transcription regulation</keyword>
<dbReference type="InterPro" id="IPR051534">
    <property type="entry name" value="CBASS_pafABC_assoc_protein"/>
</dbReference>
<sequence length="224" mass="25790">MKRLHRLTSLLIKLQASKSLKVRKLSEEYNVTPRTIYRDLKALEDAGVPIGYEPGEDYFLLEGYQIPPIHFTSEEASALITGKALVDQNSDSSLVSNYTKAIEKVVAVLPSGKKRDALLLENRLAPSIQKRTSSSDNLISIQKAITEFQRVEIKYVNAQKVMSHRKVEPLALYFTQDHWILVAFCLSKQDYREFRLDRITDLKVLPEYFPPNSFALNDYFKKYQ</sequence>
<dbReference type="InterPro" id="IPR001034">
    <property type="entry name" value="DeoR_HTH"/>
</dbReference>
<gene>
    <name evidence="4" type="ORF">EW142_05255</name>
</gene>
<proteinExistence type="predicted"/>
<dbReference type="PROSITE" id="PS52050">
    <property type="entry name" value="WYL"/>
    <property type="match status" value="1"/>
</dbReference>
<evidence type="ECO:0000256" key="2">
    <source>
        <dbReference type="ARBA" id="ARBA00023163"/>
    </source>
</evidence>
<dbReference type="InterPro" id="IPR013196">
    <property type="entry name" value="HTH_11"/>
</dbReference>
<dbReference type="Gene3D" id="1.10.10.10">
    <property type="entry name" value="Winged helix-like DNA-binding domain superfamily/Winged helix DNA-binding domain"/>
    <property type="match status" value="1"/>
</dbReference>
<dbReference type="Pfam" id="PF08279">
    <property type="entry name" value="HTH_11"/>
    <property type="match status" value="1"/>
</dbReference>
<dbReference type="InterPro" id="IPR036390">
    <property type="entry name" value="WH_DNA-bd_sf"/>
</dbReference>
<comment type="caution">
    <text evidence="4">The sequence shown here is derived from an EMBL/GenBank/DDBJ whole genome shotgun (WGS) entry which is preliminary data.</text>
</comment>
<name>A0A4Q8QLQ5_9FLAO</name>
<dbReference type="Pfam" id="PF13280">
    <property type="entry name" value="WYL"/>
    <property type="match status" value="1"/>
</dbReference>
<dbReference type="Proteomes" id="UP000291981">
    <property type="component" value="Unassembled WGS sequence"/>
</dbReference>
<accession>A0A4Q8QLQ5</accession>
<reference evidence="4 5" key="1">
    <citation type="submission" date="2019-02" db="EMBL/GenBank/DDBJ databases">
        <title>Draft genome sequence of Muricauda sp. 176CP4-71.</title>
        <authorList>
            <person name="Park J.-S."/>
        </authorList>
    </citation>
    <scope>NUCLEOTIDE SEQUENCE [LARGE SCALE GENOMIC DNA]</scope>
    <source>
        <strain evidence="4 5">176CP4-71</strain>
    </source>
</reference>
<evidence type="ECO:0000259" key="3">
    <source>
        <dbReference type="PROSITE" id="PS51000"/>
    </source>
</evidence>
<dbReference type="InterPro" id="IPR036388">
    <property type="entry name" value="WH-like_DNA-bd_sf"/>
</dbReference>